<proteinExistence type="predicted"/>
<sequence>MFLMIHCRPQKKRSESVYGWWADLHLQNHKGLRTTSGVVTTFDSDQEGPLCWWIINHDVVWKCSTHFDTALLSVNNRGECNLFKRPSEFKDKENCG</sequence>
<gene>
    <name evidence="1" type="ORF">CDAR_495901</name>
</gene>
<dbReference type="Proteomes" id="UP001054837">
    <property type="component" value="Unassembled WGS sequence"/>
</dbReference>
<dbReference type="EMBL" id="BPLQ01005157">
    <property type="protein sequence ID" value="GIY12977.1"/>
    <property type="molecule type" value="Genomic_DNA"/>
</dbReference>
<dbReference type="AlphaFoldDB" id="A0AAV4QXZ1"/>
<comment type="caution">
    <text evidence="1">The sequence shown here is derived from an EMBL/GenBank/DDBJ whole genome shotgun (WGS) entry which is preliminary data.</text>
</comment>
<keyword evidence="2" id="KW-1185">Reference proteome</keyword>
<protein>
    <submittedName>
        <fullName evidence="1">Uncharacterized protein</fullName>
    </submittedName>
</protein>
<accession>A0AAV4QXZ1</accession>
<evidence type="ECO:0000313" key="2">
    <source>
        <dbReference type="Proteomes" id="UP001054837"/>
    </source>
</evidence>
<name>A0AAV4QXZ1_9ARAC</name>
<reference evidence="1 2" key="1">
    <citation type="submission" date="2021-06" db="EMBL/GenBank/DDBJ databases">
        <title>Caerostris darwini draft genome.</title>
        <authorList>
            <person name="Kono N."/>
            <person name="Arakawa K."/>
        </authorList>
    </citation>
    <scope>NUCLEOTIDE SEQUENCE [LARGE SCALE GENOMIC DNA]</scope>
</reference>
<organism evidence="1 2">
    <name type="scientific">Caerostris darwini</name>
    <dbReference type="NCBI Taxonomy" id="1538125"/>
    <lineage>
        <taxon>Eukaryota</taxon>
        <taxon>Metazoa</taxon>
        <taxon>Ecdysozoa</taxon>
        <taxon>Arthropoda</taxon>
        <taxon>Chelicerata</taxon>
        <taxon>Arachnida</taxon>
        <taxon>Araneae</taxon>
        <taxon>Araneomorphae</taxon>
        <taxon>Entelegynae</taxon>
        <taxon>Araneoidea</taxon>
        <taxon>Araneidae</taxon>
        <taxon>Caerostris</taxon>
    </lineage>
</organism>
<evidence type="ECO:0000313" key="1">
    <source>
        <dbReference type="EMBL" id="GIY12977.1"/>
    </source>
</evidence>